<evidence type="ECO:0000313" key="10">
    <source>
        <dbReference type="Proteomes" id="UP000441754"/>
    </source>
</evidence>
<feature type="domain" description="ABC3 transporter permease C-terminal" evidence="7">
    <location>
        <begin position="762"/>
        <end position="870"/>
    </location>
</feature>
<feature type="domain" description="MacB-like periplasmic core" evidence="8">
    <location>
        <begin position="595"/>
        <end position="690"/>
    </location>
</feature>
<proteinExistence type="predicted"/>
<evidence type="ECO:0000259" key="7">
    <source>
        <dbReference type="Pfam" id="PF02687"/>
    </source>
</evidence>
<protein>
    <submittedName>
        <fullName evidence="9">FtsX-like permease family protein</fullName>
    </submittedName>
</protein>
<evidence type="ECO:0000256" key="6">
    <source>
        <dbReference type="SAM" id="Phobius"/>
    </source>
</evidence>
<dbReference type="NCBIfam" id="NF038404">
    <property type="entry name" value="perm_prefix_2"/>
    <property type="match status" value="1"/>
</dbReference>
<dbReference type="InterPro" id="IPR050250">
    <property type="entry name" value="Macrolide_Exporter_MacB"/>
</dbReference>
<feature type="domain" description="ABC3 transporter permease C-terminal" evidence="7">
    <location>
        <begin position="373"/>
        <end position="486"/>
    </location>
</feature>
<evidence type="ECO:0000313" key="9">
    <source>
        <dbReference type="EMBL" id="MRS64268.1"/>
    </source>
</evidence>
<dbReference type="RefSeq" id="WP_154177622.1">
    <property type="nucleotide sequence ID" value="NZ_WJXZ01000014.1"/>
</dbReference>
<feature type="domain" description="MacB-like periplasmic core" evidence="8">
    <location>
        <begin position="97"/>
        <end position="306"/>
    </location>
</feature>
<dbReference type="PANTHER" id="PTHR30572">
    <property type="entry name" value="MEMBRANE COMPONENT OF TRANSPORTER-RELATED"/>
    <property type="match status" value="1"/>
</dbReference>
<feature type="transmembrane region" description="Helical" evidence="6">
    <location>
        <begin position="414"/>
        <end position="441"/>
    </location>
</feature>
<dbReference type="InterPro" id="IPR003838">
    <property type="entry name" value="ABC3_permease_C"/>
</dbReference>
<keyword evidence="2" id="KW-1003">Cell membrane</keyword>
<dbReference type="PANTHER" id="PTHR30572:SF18">
    <property type="entry name" value="ABC-TYPE MACROLIDE FAMILY EXPORT SYSTEM PERMEASE COMPONENT 2"/>
    <property type="match status" value="1"/>
</dbReference>
<dbReference type="InterPro" id="IPR047699">
    <property type="entry name" value="Permease_put_prefix"/>
</dbReference>
<accession>A0A7K0ES59</accession>
<dbReference type="GO" id="GO:0005886">
    <property type="term" value="C:plasma membrane"/>
    <property type="evidence" value="ECO:0007669"/>
    <property type="project" value="UniProtKB-SubCell"/>
</dbReference>
<dbReference type="GO" id="GO:0022857">
    <property type="term" value="F:transmembrane transporter activity"/>
    <property type="evidence" value="ECO:0007669"/>
    <property type="project" value="TreeGrafter"/>
</dbReference>
<keyword evidence="3 6" id="KW-0812">Transmembrane</keyword>
<dbReference type="EMBL" id="WJXZ01000014">
    <property type="protein sequence ID" value="MRS64268.1"/>
    <property type="molecule type" value="Genomic_DNA"/>
</dbReference>
<evidence type="ECO:0000256" key="5">
    <source>
        <dbReference type="ARBA" id="ARBA00023136"/>
    </source>
</evidence>
<feature type="transmembrane region" description="Helical" evidence="6">
    <location>
        <begin position="367"/>
        <end position="393"/>
    </location>
</feature>
<keyword evidence="10" id="KW-1185">Reference proteome</keyword>
<sequence>MKKNPPRWASKLLEWWGDPETAEEVQGDLLELYAYWAETVGEREARWRYGLSVLKLMRPLAKWKETESSTPFFLRPDMIRNYLKIAWRNLVLHKAFTFINIIGLAVGMATCLLIVLFVTHELSYDRYHAKSDRTYRMTIYGQIGGKEIKAAQVSVPAGPTLAHDYAGVEMLTRLTPDGTFIVKQGPNSFKEERVVFADSNFFEVFSIPLLKGNRKTALLEPNTIVLTETVARKYFGEQDPIGQSLKLGNRGVFRVTGVCQDVPANTHFHYDMFGSLRSIQLRDTWLSSGILTYIVLQPGYSIHQLEVKMPEMIKKYVGPEVQQLLGMSLSDFNQKGNRFEFRFQPITDIHLHSDYEGEIEANSDIKYIYIFSLIAVFILLVACINFMNLATAGSAGRAKEVGIRKVLGSLQKQLIGQFLSESVLVTMLSLIGALLLVWAALPVFNQLTGKEFGLSEITGGWMLPGILLTSLLIGLLAGSYPAFFLSAFKPVSVLKGSIRAGFKSGWLRNLLVTIQFAVSIGMIIGTMVVYQQLQFIQNKKVGFEKDQVLILHDTYTLGKQINAFKTELKKLTPVLNVTLAGYLPAGATNNGTDGFQPDNGDPQATVYREKSYYIDEDYLPTMGIKLAQGRNFSKAFLSDSVGILVNEAAVKRFGWKKPIGQQLWRIGNGNPDSHRKFTVVGVVKDFHFESMHQHIAPLVMFYGSDNFQMALRIRTENLPELLKMVEQRWKAQTDNPFAYSFLNDRFNKMYRSEQVVSQLFGIFAGLTVIISCLGLFGLAMFTAQQRTKEIGVRKVLGASVASVVALLSKDFLKLVLVAILIATPIAWYAMNRWLQDFAYKIDLAWWVFALAGLLAVLIALLTVSFQSIKTALVNPVKSLRSE</sequence>
<dbReference type="InterPro" id="IPR025857">
    <property type="entry name" value="MacB_PCD"/>
</dbReference>
<feature type="transmembrane region" description="Helical" evidence="6">
    <location>
        <begin position="759"/>
        <end position="779"/>
    </location>
</feature>
<dbReference type="Proteomes" id="UP000441754">
    <property type="component" value="Unassembled WGS sequence"/>
</dbReference>
<dbReference type="Pfam" id="PF12704">
    <property type="entry name" value="MacB_PCD"/>
    <property type="match status" value="2"/>
</dbReference>
<evidence type="ECO:0000256" key="4">
    <source>
        <dbReference type="ARBA" id="ARBA00022989"/>
    </source>
</evidence>
<feature type="transmembrane region" description="Helical" evidence="6">
    <location>
        <begin position="843"/>
        <end position="865"/>
    </location>
</feature>
<dbReference type="Pfam" id="PF02687">
    <property type="entry name" value="FtsX"/>
    <property type="match status" value="2"/>
</dbReference>
<evidence type="ECO:0000256" key="3">
    <source>
        <dbReference type="ARBA" id="ARBA00022692"/>
    </source>
</evidence>
<evidence type="ECO:0000256" key="1">
    <source>
        <dbReference type="ARBA" id="ARBA00004651"/>
    </source>
</evidence>
<organism evidence="9 10">
    <name type="scientific">Larkinella terrae</name>
    <dbReference type="NCBI Taxonomy" id="2025311"/>
    <lineage>
        <taxon>Bacteria</taxon>
        <taxon>Pseudomonadati</taxon>
        <taxon>Bacteroidota</taxon>
        <taxon>Cytophagia</taxon>
        <taxon>Cytophagales</taxon>
        <taxon>Spirosomataceae</taxon>
        <taxon>Larkinella</taxon>
    </lineage>
</organism>
<reference evidence="9 10" key="1">
    <citation type="journal article" date="2018" name="Antonie Van Leeuwenhoek">
        <title>Larkinella terrae sp. nov., isolated from soil on Jeju Island, South Korea.</title>
        <authorList>
            <person name="Ten L.N."/>
            <person name="Jeon J."/>
            <person name="Park S.J."/>
            <person name="Park S."/>
            <person name="Lee S.Y."/>
            <person name="Kim M.K."/>
            <person name="Jung H.Y."/>
        </authorList>
    </citation>
    <scope>NUCLEOTIDE SEQUENCE [LARGE SCALE GENOMIC DNA]</scope>
    <source>
        <strain evidence="9 10">KCTC 52001</strain>
    </source>
</reference>
<dbReference type="AlphaFoldDB" id="A0A7K0ES59"/>
<comment type="subcellular location">
    <subcellularLocation>
        <location evidence="1">Cell membrane</location>
        <topology evidence="1">Multi-pass membrane protein</topology>
    </subcellularLocation>
</comment>
<feature type="transmembrane region" description="Helical" evidence="6">
    <location>
        <begin position="95"/>
        <end position="118"/>
    </location>
</feature>
<feature type="transmembrane region" description="Helical" evidence="6">
    <location>
        <begin position="814"/>
        <end position="831"/>
    </location>
</feature>
<comment type="caution">
    <text evidence="9">The sequence shown here is derived from an EMBL/GenBank/DDBJ whole genome shotgun (WGS) entry which is preliminary data.</text>
</comment>
<keyword evidence="5 6" id="KW-0472">Membrane</keyword>
<feature type="transmembrane region" description="Helical" evidence="6">
    <location>
        <begin position="506"/>
        <end position="530"/>
    </location>
</feature>
<keyword evidence="4 6" id="KW-1133">Transmembrane helix</keyword>
<gene>
    <name evidence="9" type="ORF">GJJ30_23420</name>
</gene>
<evidence type="ECO:0000259" key="8">
    <source>
        <dbReference type="Pfam" id="PF12704"/>
    </source>
</evidence>
<feature type="transmembrane region" description="Helical" evidence="6">
    <location>
        <begin position="461"/>
        <end position="485"/>
    </location>
</feature>
<evidence type="ECO:0000256" key="2">
    <source>
        <dbReference type="ARBA" id="ARBA00022475"/>
    </source>
</evidence>
<name>A0A7K0ES59_9BACT</name>
<dbReference type="OrthoDB" id="5933722at2"/>